<sequence>MTFDESTSSSGAMIMLTATNYTLWKSRMEDFLSCKDLFDPIEMKGINPDPANSTEWKKINRKTIGQIRQWIDHSVFHHVAQETDAYALWKKLEDMYQAKTARNKALLMRRLVNMKLKSGTSVAEHTSQFQSLVNQLSCVEMPLGDEMQSLLLLSSLPDSWQTLVVTLSNSAAPDDKLTMSVVKDALFNEEARRKDMSTYETHALVTENRGRSQENNKETVEGNGKAEAKVGGDH</sequence>
<dbReference type="PANTHER" id="PTHR47481:SF14">
    <property type="entry name" value="RETROTRANSPOSON COPIA-LIKE N-TERMINAL DOMAIN-CONTAINING PROTEIN"/>
    <property type="match status" value="1"/>
</dbReference>
<evidence type="ECO:0000313" key="2">
    <source>
        <dbReference type="EMBL" id="CAH9145171.1"/>
    </source>
</evidence>
<protein>
    <recommendedName>
        <fullName evidence="4">Retrovirus-related Pol polyprotein from transposon TNT 1-94</fullName>
    </recommendedName>
</protein>
<organism evidence="2 3">
    <name type="scientific">Cuscuta epithymum</name>
    <dbReference type="NCBI Taxonomy" id="186058"/>
    <lineage>
        <taxon>Eukaryota</taxon>
        <taxon>Viridiplantae</taxon>
        <taxon>Streptophyta</taxon>
        <taxon>Embryophyta</taxon>
        <taxon>Tracheophyta</taxon>
        <taxon>Spermatophyta</taxon>
        <taxon>Magnoliopsida</taxon>
        <taxon>eudicotyledons</taxon>
        <taxon>Gunneridae</taxon>
        <taxon>Pentapetalae</taxon>
        <taxon>asterids</taxon>
        <taxon>lamiids</taxon>
        <taxon>Solanales</taxon>
        <taxon>Convolvulaceae</taxon>
        <taxon>Cuscuteae</taxon>
        <taxon>Cuscuta</taxon>
        <taxon>Cuscuta subgen. Cuscuta</taxon>
    </lineage>
</organism>
<feature type="compositionally biased region" description="Basic and acidic residues" evidence="1">
    <location>
        <begin position="208"/>
        <end position="234"/>
    </location>
</feature>
<reference evidence="2" key="1">
    <citation type="submission" date="2022-07" db="EMBL/GenBank/DDBJ databases">
        <authorList>
            <person name="Macas J."/>
            <person name="Novak P."/>
            <person name="Neumann P."/>
        </authorList>
    </citation>
    <scope>NUCLEOTIDE SEQUENCE</scope>
</reference>
<feature type="region of interest" description="Disordered" evidence="1">
    <location>
        <begin position="205"/>
        <end position="234"/>
    </location>
</feature>
<dbReference type="Proteomes" id="UP001152523">
    <property type="component" value="Unassembled WGS sequence"/>
</dbReference>
<name>A0AAV0GB88_9ASTE</name>
<proteinExistence type="predicted"/>
<evidence type="ECO:0008006" key="4">
    <source>
        <dbReference type="Google" id="ProtNLM"/>
    </source>
</evidence>
<keyword evidence="3" id="KW-1185">Reference proteome</keyword>
<gene>
    <name evidence="2" type="ORF">CEPIT_LOCUS42010</name>
</gene>
<dbReference type="Pfam" id="PF14223">
    <property type="entry name" value="Retrotran_gag_2"/>
    <property type="match status" value="1"/>
</dbReference>
<evidence type="ECO:0000256" key="1">
    <source>
        <dbReference type="SAM" id="MobiDB-lite"/>
    </source>
</evidence>
<evidence type="ECO:0000313" key="3">
    <source>
        <dbReference type="Proteomes" id="UP001152523"/>
    </source>
</evidence>
<dbReference type="PANTHER" id="PTHR47481">
    <property type="match status" value="1"/>
</dbReference>
<dbReference type="EMBL" id="CAMAPF010001073">
    <property type="protein sequence ID" value="CAH9145171.1"/>
    <property type="molecule type" value="Genomic_DNA"/>
</dbReference>
<comment type="caution">
    <text evidence="2">The sequence shown here is derived from an EMBL/GenBank/DDBJ whole genome shotgun (WGS) entry which is preliminary data.</text>
</comment>
<dbReference type="AlphaFoldDB" id="A0AAV0GB88"/>
<accession>A0AAV0GB88</accession>